<comment type="caution">
    <text evidence="1">The sequence shown here is derived from an EMBL/GenBank/DDBJ whole genome shotgun (WGS) entry which is preliminary data.</text>
</comment>
<evidence type="ECO:0000313" key="2">
    <source>
        <dbReference type="Proteomes" id="UP001196413"/>
    </source>
</evidence>
<dbReference type="AlphaFoldDB" id="A0AAD5WFZ3"/>
<feature type="non-terminal residue" evidence="1">
    <location>
        <position position="120"/>
    </location>
</feature>
<reference evidence="1" key="1">
    <citation type="submission" date="2021-06" db="EMBL/GenBank/DDBJ databases">
        <title>Parelaphostrongylus tenuis whole genome reference sequence.</title>
        <authorList>
            <person name="Garwood T.J."/>
            <person name="Larsen P.A."/>
            <person name="Fountain-Jones N.M."/>
            <person name="Garbe J.R."/>
            <person name="Macchietto M.G."/>
            <person name="Kania S.A."/>
            <person name="Gerhold R.W."/>
            <person name="Richards J.E."/>
            <person name="Wolf T.M."/>
        </authorList>
    </citation>
    <scope>NUCLEOTIDE SEQUENCE</scope>
    <source>
        <strain evidence="1">MNPRO001-30</strain>
        <tissue evidence="1">Meninges</tissue>
    </source>
</reference>
<evidence type="ECO:0000313" key="1">
    <source>
        <dbReference type="EMBL" id="KAJ1368676.1"/>
    </source>
</evidence>
<gene>
    <name evidence="1" type="ORF">KIN20_029922</name>
</gene>
<name>A0AAD5WFZ3_PARTN</name>
<organism evidence="1 2">
    <name type="scientific">Parelaphostrongylus tenuis</name>
    <name type="common">Meningeal worm</name>
    <dbReference type="NCBI Taxonomy" id="148309"/>
    <lineage>
        <taxon>Eukaryota</taxon>
        <taxon>Metazoa</taxon>
        <taxon>Ecdysozoa</taxon>
        <taxon>Nematoda</taxon>
        <taxon>Chromadorea</taxon>
        <taxon>Rhabditida</taxon>
        <taxon>Rhabditina</taxon>
        <taxon>Rhabditomorpha</taxon>
        <taxon>Strongyloidea</taxon>
        <taxon>Metastrongylidae</taxon>
        <taxon>Parelaphostrongylus</taxon>
    </lineage>
</organism>
<sequence length="120" mass="13776">IVITIRRRIFFFNHSAEWGRLPRGRSMAFESSSGDRQQAKRSVYTAETDVRWTALIANKKDMGSPSRIFSAGICCWNQEVFFDNKRVLAPSCKEKLIDFLAEDLFIVNLNSKVPIGIFLE</sequence>
<dbReference type="Proteomes" id="UP001196413">
    <property type="component" value="Unassembled WGS sequence"/>
</dbReference>
<dbReference type="EMBL" id="JAHQIW010006270">
    <property type="protein sequence ID" value="KAJ1368676.1"/>
    <property type="molecule type" value="Genomic_DNA"/>
</dbReference>
<keyword evidence="2" id="KW-1185">Reference proteome</keyword>
<accession>A0AAD5WFZ3</accession>
<protein>
    <submittedName>
        <fullName evidence="1">Uncharacterized protein</fullName>
    </submittedName>
</protein>
<proteinExistence type="predicted"/>